<feature type="region of interest" description="Disordered" evidence="1">
    <location>
        <begin position="442"/>
        <end position="463"/>
    </location>
</feature>
<evidence type="ECO:0000256" key="2">
    <source>
        <dbReference type="SAM" id="Phobius"/>
    </source>
</evidence>
<feature type="transmembrane region" description="Helical" evidence="2">
    <location>
        <begin position="272"/>
        <end position="290"/>
    </location>
</feature>
<accession>A0A9Q1J8B0</accession>
<evidence type="ECO:0008006" key="5">
    <source>
        <dbReference type="Google" id="ProtNLM"/>
    </source>
</evidence>
<gene>
    <name evidence="3" type="ORF">SKAU_G00113570</name>
</gene>
<keyword evidence="2" id="KW-0812">Transmembrane</keyword>
<keyword evidence="4" id="KW-1185">Reference proteome</keyword>
<dbReference type="PANTHER" id="PTHR33538:SF2">
    <property type="entry name" value="PROTEIN GAMETE EXPRESSED 1"/>
    <property type="match status" value="1"/>
</dbReference>
<dbReference type="InterPro" id="IPR040346">
    <property type="entry name" value="GEX1/Brambleberry"/>
</dbReference>
<dbReference type="EMBL" id="JAINUF010000003">
    <property type="protein sequence ID" value="KAJ8371329.1"/>
    <property type="molecule type" value="Genomic_DNA"/>
</dbReference>
<evidence type="ECO:0000313" key="4">
    <source>
        <dbReference type="Proteomes" id="UP001152622"/>
    </source>
</evidence>
<protein>
    <recommendedName>
        <fullName evidence="5">Protein brambleberry</fullName>
    </recommendedName>
</protein>
<evidence type="ECO:0000256" key="1">
    <source>
        <dbReference type="SAM" id="MobiDB-lite"/>
    </source>
</evidence>
<organism evidence="3 4">
    <name type="scientific">Synaphobranchus kaupii</name>
    <name type="common">Kaup's arrowtooth eel</name>
    <dbReference type="NCBI Taxonomy" id="118154"/>
    <lineage>
        <taxon>Eukaryota</taxon>
        <taxon>Metazoa</taxon>
        <taxon>Chordata</taxon>
        <taxon>Craniata</taxon>
        <taxon>Vertebrata</taxon>
        <taxon>Euteleostomi</taxon>
        <taxon>Actinopterygii</taxon>
        <taxon>Neopterygii</taxon>
        <taxon>Teleostei</taxon>
        <taxon>Anguilliformes</taxon>
        <taxon>Synaphobranchidae</taxon>
        <taxon>Synaphobranchus</taxon>
    </lineage>
</organism>
<keyword evidence="2" id="KW-1133">Transmembrane helix</keyword>
<name>A0A9Q1J8B0_SYNKA</name>
<dbReference type="OrthoDB" id="377549at2759"/>
<reference evidence="3" key="1">
    <citation type="journal article" date="2023" name="Science">
        <title>Genome structures resolve the early diversification of teleost fishes.</title>
        <authorList>
            <person name="Parey E."/>
            <person name="Louis A."/>
            <person name="Montfort J."/>
            <person name="Bouchez O."/>
            <person name="Roques C."/>
            <person name="Iampietro C."/>
            <person name="Lluch J."/>
            <person name="Castinel A."/>
            <person name="Donnadieu C."/>
            <person name="Desvignes T."/>
            <person name="Floi Bucao C."/>
            <person name="Jouanno E."/>
            <person name="Wen M."/>
            <person name="Mejri S."/>
            <person name="Dirks R."/>
            <person name="Jansen H."/>
            <person name="Henkel C."/>
            <person name="Chen W.J."/>
            <person name="Zahm M."/>
            <person name="Cabau C."/>
            <person name="Klopp C."/>
            <person name="Thompson A.W."/>
            <person name="Robinson-Rechavi M."/>
            <person name="Braasch I."/>
            <person name="Lecointre G."/>
            <person name="Bobe J."/>
            <person name="Postlethwait J.H."/>
            <person name="Berthelot C."/>
            <person name="Roest Crollius H."/>
            <person name="Guiguen Y."/>
        </authorList>
    </citation>
    <scope>NUCLEOTIDE SEQUENCE</scope>
    <source>
        <strain evidence="3">WJC10195</strain>
    </source>
</reference>
<feature type="transmembrane region" description="Helical" evidence="2">
    <location>
        <begin position="310"/>
        <end position="334"/>
    </location>
</feature>
<proteinExistence type="predicted"/>
<dbReference type="AlphaFoldDB" id="A0A9Q1J8B0"/>
<comment type="caution">
    <text evidence="3">The sequence shown here is derived from an EMBL/GenBank/DDBJ whole genome shotgun (WGS) entry which is preliminary data.</text>
</comment>
<dbReference type="Proteomes" id="UP001152622">
    <property type="component" value="Chromosome 3"/>
</dbReference>
<evidence type="ECO:0000313" key="3">
    <source>
        <dbReference type="EMBL" id="KAJ8371329.1"/>
    </source>
</evidence>
<keyword evidence="2" id="KW-0472">Membrane</keyword>
<dbReference type="PANTHER" id="PTHR33538">
    <property type="entry name" value="PROTEIN GAMETE EXPRESSED 1"/>
    <property type="match status" value="1"/>
</dbReference>
<sequence length="507" mass="57589">MTFTQYFLFVADLRGMWSFFLICMAVLSRTLDCTIEHNDYVAREGRAQLQKLQGFAAQPRYGDCWSRALERIQTSCQEFTEETQSKLALAFTHCHLRRSARPFPACQDSSEVWECTRDMDPVAFNTYTEFFTHAHSICHYLQSESWQHRAENTIHRLAESSAGVAEQLLSTQRIAEDLVEAQSAALKTQEAILSNGEELKRTLRDSARGVKEVFSEMQDSAREQQLAFSEIFSRVAFLQSFVMSESHTLSSLLYNSLGLCASFLLTATRRTAGARLVLFGLVAVNVYLERTICRTVLESTNPGYQQMERIGLLLGLLRRAMVLLGLLVLGYFAVRFRDVRLESLEILARLKETQSNLHLALQRAESLTEAVDEVHRMKRVMETRGKDEDWRKRKEVGTVDRMVQELSVILAPGYRDTMSVPEKPSLSHSRDSYLCDSDTGVAQSAVDVPRKRGRRRSSGYRQSPSSAVVYSVLVEDNQPRYNLRSRRSLSGSVMDRLPGASLVEIQT</sequence>